<protein>
    <submittedName>
        <fullName evidence="1">Uncharacterized protein</fullName>
    </submittedName>
</protein>
<name>A0A940DNV9_9BACT</name>
<dbReference type="AlphaFoldDB" id="A0A940DNV9"/>
<dbReference type="Proteomes" id="UP000771749">
    <property type="component" value="Unassembled WGS sequence"/>
</dbReference>
<gene>
    <name evidence="1" type="ORF">IAC07_05785</name>
</gene>
<proteinExistence type="predicted"/>
<comment type="caution">
    <text evidence="1">The sequence shown here is derived from an EMBL/GenBank/DDBJ whole genome shotgun (WGS) entry which is preliminary data.</text>
</comment>
<organism evidence="1 2">
    <name type="scientific">Candidatus Cryptobacteroides gallistercoris</name>
    <dbReference type="NCBI Taxonomy" id="2840765"/>
    <lineage>
        <taxon>Bacteria</taxon>
        <taxon>Pseudomonadati</taxon>
        <taxon>Bacteroidota</taxon>
        <taxon>Bacteroidia</taxon>
        <taxon>Bacteroidales</taxon>
        <taxon>Candidatus Cryptobacteroides</taxon>
    </lineage>
</organism>
<reference evidence="1" key="2">
    <citation type="journal article" date="2021" name="PeerJ">
        <title>Extensive microbial diversity within the chicken gut microbiome revealed by metagenomics and culture.</title>
        <authorList>
            <person name="Gilroy R."/>
            <person name="Ravi A."/>
            <person name="Getino M."/>
            <person name="Pursley I."/>
            <person name="Horton D.L."/>
            <person name="Alikhan N.F."/>
            <person name="Baker D."/>
            <person name="Gharbi K."/>
            <person name="Hall N."/>
            <person name="Watson M."/>
            <person name="Adriaenssens E.M."/>
            <person name="Foster-Nyarko E."/>
            <person name="Jarju S."/>
            <person name="Secka A."/>
            <person name="Antonio M."/>
            <person name="Oren A."/>
            <person name="Chaudhuri R.R."/>
            <person name="La Ragione R."/>
            <person name="Hildebrand F."/>
            <person name="Pallen M.J."/>
        </authorList>
    </citation>
    <scope>NUCLEOTIDE SEQUENCE</scope>
    <source>
        <strain evidence="1">F1-3629</strain>
    </source>
</reference>
<reference evidence="1" key="1">
    <citation type="submission" date="2020-10" db="EMBL/GenBank/DDBJ databases">
        <authorList>
            <person name="Gilroy R."/>
        </authorList>
    </citation>
    <scope>NUCLEOTIDE SEQUENCE</scope>
    <source>
        <strain evidence="1">F1-3629</strain>
    </source>
</reference>
<sequence>MMKKLKIGKILFAAAAAAAAFIIYLKDKPAVPDHKGQNPVQEQLVQNDNSSERYIDWNCPSIGSARTEVLTERSQNGPSVPRGQNSVKNLCREGGPANMAAEPSALSRYGFMSRMALFPSGAESDDHHLIILRKLLI</sequence>
<evidence type="ECO:0000313" key="2">
    <source>
        <dbReference type="Proteomes" id="UP000771749"/>
    </source>
</evidence>
<accession>A0A940DNV9</accession>
<dbReference type="EMBL" id="JADIMJ010000086">
    <property type="protein sequence ID" value="MBO8454218.1"/>
    <property type="molecule type" value="Genomic_DNA"/>
</dbReference>
<evidence type="ECO:0000313" key="1">
    <source>
        <dbReference type="EMBL" id="MBO8454218.1"/>
    </source>
</evidence>